<proteinExistence type="predicted"/>
<dbReference type="Proteomes" id="UP001497516">
    <property type="component" value="Chromosome 5"/>
</dbReference>
<protein>
    <submittedName>
        <fullName evidence="1">Uncharacterized protein</fullName>
    </submittedName>
</protein>
<organism evidence="1 2">
    <name type="scientific">Linum trigynum</name>
    <dbReference type="NCBI Taxonomy" id="586398"/>
    <lineage>
        <taxon>Eukaryota</taxon>
        <taxon>Viridiplantae</taxon>
        <taxon>Streptophyta</taxon>
        <taxon>Embryophyta</taxon>
        <taxon>Tracheophyta</taxon>
        <taxon>Spermatophyta</taxon>
        <taxon>Magnoliopsida</taxon>
        <taxon>eudicotyledons</taxon>
        <taxon>Gunneridae</taxon>
        <taxon>Pentapetalae</taxon>
        <taxon>rosids</taxon>
        <taxon>fabids</taxon>
        <taxon>Malpighiales</taxon>
        <taxon>Linaceae</taxon>
        <taxon>Linum</taxon>
    </lineage>
</organism>
<accession>A0AAV2EY64</accession>
<name>A0AAV2EY64_9ROSI</name>
<dbReference type="EMBL" id="OZ034818">
    <property type="protein sequence ID" value="CAL1390697.1"/>
    <property type="molecule type" value="Genomic_DNA"/>
</dbReference>
<evidence type="ECO:0000313" key="2">
    <source>
        <dbReference type="Proteomes" id="UP001497516"/>
    </source>
</evidence>
<reference evidence="1 2" key="1">
    <citation type="submission" date="2024-04" db="EMBL/GenBank/DDBJ databases">
        <authorList>
            <person name="Fracassetti M."/>
        </authorList>
    </citation>
    <scope>NUCLEOTIDE SEQUENCE [LARGE SCALE GENOMIC DNA]</scope>
</reference>
<evidence type="ECO:0000313" key="1">
    <source>
        <dbReference type="EMBL" id="CAL1390697.1"/>
    </source>
</evidence>
<keyword evidence="2" id="KW-1185">Reference proteome</keyword>
<sequence length="253" mass="29683">MRHGFGSLIFIPKGEGRHSYTLTVSPFPPLSRVPSNYYDSSFQFHRDVLGASFIHHLSKRFGLIHMSFCSLVQALISQAIFQLCYWPNPPLTRPREMISKSFYMSEKAIGRIRLYAIKERSAGVKAKRQKLNNYAEMKSGKYVNFFSKFKIRCGHAEAWLMMILNEIPEQEMGKFNVLPRFRWKVRTIFLLNKFLQDWDVFPKAEKYTQEFMEVQRKDQNPRSSDDMRQNKWKRPPIGVFKLNIDAGVNIRGG</sequence>
<dbReference type="AlphaFoldDB" id="A0AAV2EY64"/>
<gene>
    <name evidence="1" type="ORF">LTRI10_LOCUS31462</name>
</gene>